<organism evidence="9 10">
    <name type="scientific">Thalassotalea nanhaiensis</name>
    <dbReference type="NCBI Taxonomy" id="3065648"/>
    <lineage>
        <taxon>Bacteria</taxon>
        <taxon>Pseudomonadati</taxon>
        <taxon>Pseudomonadota</taxon>
        <taxon>Gammaproteobacteria</taxon>
        <taxon>Alteromonadales</taxon>
        <taxon>Colwelliaceae</taxon>
        <taxon>Thalassotalea</taxon>
    </lineage>
</organism>
<comment type="similarity">
    <text evidence="2">Belongs to the bacterial sugar transferase family.</text>
</comment>
<sequence>MKNNNSHYLSLMLKILLFVDVLIFFGSFTLASIESFEQFLQFDFISKGVIFTITLQLSCLGLGLYKSKLREKFGGIAQRLILAIIISFVLLNILQIFIQSPLYHGQILFNACLFSLILSASFRLILIAFNVLGLARSNVLVLGVGQRALIIEKRMRREIDRKGFNLLGFVSMPGDTEVFINEDNLIKLDTSIIEYVLNNHIHEIVVATDERRENLPVDELFACKIRGVLVSDILDFIERETGQIAVNLIYPSWVIYSEGFTSNNDLRNSLDWLFNACLSLILLVITWPFMLMAYFAIKIENGLFSPAFFWQERVGLNGRIFNMVKFRSMQEDSEPNGAECTSISDPRVTKVGHYLRKYRIDELPQIYNVLAGDMGFVGPRPERPEFVEKFRKIIPYYNERHNVKAGITGWAQLKYPYGADDKDAQEKLKFDLYYIKHRSFMLDLLILIQTAEVVLFGKGR</sequence>
<feature type="transmembrane region" description="Helical" evidence="7">
    <location>
        <begin position="12"/>
        <end position="33"/>
    </location>
</feature>
<dbReference type="NCBIfam" id="TIGR03013">
    <property type="entry name" value="EpsB_2"/>
    <property type="match status" value="1"/>
</dbReference>
<dbReference type="Proteomes" id="UP001248581">
    <property type="component" value="Chromosome"/>
</dbReference>
<dbReference type="PANTHER" id="PTHR30576:SF0">
    <property type="entry name" value="UNDECAPRENYL-PHOSPHATE N-ACETYLGALACTOSAMINYL 1-PHOSPHATE TRANSFERASE-RELATED"/>
    <property type="match status" value="1"/>
</dbReference>
<keyword evidence="5 7" id="KW-1133">Transmembrane helix</keyword>
<reference evidence="10" key="1">
    <citation type="submission" date="2023-09" db="EMBL/GenBank/DDBJ databases">
        <authorList>
            <person name="Li S."/>
            <person name="Li X."/>
            <person name="Zhang C."/>
            <person name="Zhao Z."/>
        </authorList>
    </citation>
    <scope>NUCLEOTIDE SEQUENCE [LARGE SCALE GENOMIC DNA]</scope>
    <source>
        <strain evidence="10">SQ345</strain>
    </source>
</reference>
<feature type="transmembrane region" description="Helical" evidence="7">
    <location>
        <begin position="45"/>
        <end position="65"/>
    </location>
</feature>
<feature type="transmembrane region" description="Helical" evidence="7">
    <location>
        <begin position="104"/>
        <end position="126"/>
    </location>
</feature>
<feature type="domain" description="Bacterial sugar transferase" evidence="8">
    <location>
        <begin position="273"/>
        <end position="455"/>
    </location>
</feature>
<keyword evidence="4 7" id="KW-0812">Transmembrane</keyword>
<gene>
    <name evidence="9" type="ORF">RI845_18350</name>
</gene>
<keyword evidence="3" id="KW-0808">Transferase</keyword>
<comment type="subcellular location">
    <subcellularLocation>
        <location evidence="1">Membrane</location>
        <topology evidence="1">Multi-pass membrane protein</topology>
    </subcellularLocation>
</comment>
<evidence type="ECO:0000259" key="8">
    <source>
        <dbReference type="Pfam" id="PF02397"/>
    </source>
</evidence>
<evidence type="ECO:0000313" key="9">
    <source>
        <dbReference type="EMBL" id="WNC68467.1"/>
    </source>
</evidence>
<name>A0ABY9TI00_9GAMM</name>
<evidence type="ECO:0000256" key="2">
    <source>
        <dbReference type="ARBA" id="ARBA00006464"/>
    </source>
</evidence>
<proteinExistence type="inferred from homology"/>
<evidence type="ECO:0000256" key="6">
    <source>
        <dbReference type="ARBA" id="ARBA00023136"/>
    </source>
</evidence>
<evidence type="ECO:0000256" key="1">
    <source>
        <dbReference type="ARBA" id="ARBA00004141"/>
    </source>
</evidence>
<feature type="transmembrane region" description="Helical" evidence="7">
    <location>
        <begin position="77"/>
        <end position="98"/>
    </location>
</feature>
<dbReference type="EMBL" id="CP134146">
    <property type="protein sequence ID" value="WNC68467.1"/>
    <property type="molecule type" value="Genomic_DNA"/>
</dbReference>
<evidence type="ECO:0000313" key="10">
    <source>
        <dbReference type="Proteomes" id="UP001248581"/>
    </source>
</evidence>
<evidence type="ECO:0000256" key="4">
    <source>
        <dbReference type="ARBA" id="ARBA00022692"/>
    </source>
</evidence>
<dbReference type="InterPro" id="IPR017475">
    <property type="entry name" value="EPS_sugar_tfrase"/>
</dbReference>
<evidence type="ECO:0000256" key="7">
    <source>
        <dbReference type="SAM" id="Phobius"/>
    </source>
</evidence>
<evidence type="ECO:0000256" key="3">
    <source>
        <dbReference type="ARBA" id="ARBA00022679"/>
    </source>
</evidence>
<accession>A0ABY9TI00</accession>
<keyword evidence="10" id="KW-1185">Reference proteome</keyword>
<dbReference type="Pfam" id="PF02397">
    <property type="entry name" value="Bac_transf"/>
    <property type="match status" value="1"/>
</dbReference>
<feature type="transmembrane region" description="Helical" evidence="7">
    <location>
        <begin position="272"/>
        <end position="297"/>
    </location>
</feature>
<dbReference type="RefSeq" id="WP_348387623.1">
    <property type="nucleotide sequence ID" value="NZ_CP134146.1"/>
</dbReference>
<dbReference type="PANTHER" id="PTHR30576">
    <property type="entry name" value="COLANIC BIOSYNTHESIS UDP-GLUCOSE LIPID CARRIER TRANSFERASE"/>
    <property type="match status" value="1"/>
</dbReference>
<keyword evidence="6 7" id="KW-0472">Membrane</keyword>
<dbReference type="InterPro" id="IPR003362">
    <property type="entry name" value="Bact_transf"/>
</dbReference>
<protein>
    <submittedName>
        <fullName evidence="9">TIGR03013 family PEP-CTERM/XrtA system glycosyltransferase</fullName>
    </submittedName>
</protein>
<evidence type="ECO:0000256" key="5">
    <source>
        <dbReference type="ARBA" id="ARBA00022989"/>
    </source>
</evidence>
<dbReference type="NCBIfam" id="TIGR03025">
    <property type="entry name" value="EPS_sugtrans"/>
    <property type="match status" value="1"/>
</dbReference>
<dbReference type="InterPro" id="IPR017464">
    <property type="entry name" value="Sugar_tfrase_EpsB_2"/>
</dbReference>